<accession>A0ABX0N4A5</accession>
<dbReference type="EMBL" id="WHJG01000011">
    <property type="protein sequence ID" value="NHZ80162.1"/>
    <property type="molecule type" value="Genomic_DNA"/>
</dbReference>
<dbReference type="RefSeq" id="WP_167087117.1">
    <property type="nucleotide sequence ID" value="NZ_WHJG01000011.1"/>
</dbReference>
<protein>
    <submittedName>
        <fullName evidence="4">GNAT family N-acetyltransferase</fullName>
    </submittedName>
</protein>
<sequence length="151" mass="16639">MSTIRIRQAILADLEALSVLFDGYRQFYGRESDVAAANKFLAERIAHGESILFIAHEGSDPIGFAQLYPSFSSVSLGRIYILNDLFIHESGRRKGVGAGLLSAAIDFARTAGAIRLALSTANTNTKAQALYEAQGWERDDDFFYIYPIPQS</sequence>
<evidence type="ECO:0000256" key="1">
    <source>
        <dbReference type="ARBA" id="ARBA00022679"/>
    </source>
</evidence>
<dbReference type="InterPro" id="IPR000182">
    <property type="entry name" value="GNAT_dom"/>
</dbReference>
<dbReference type="PANTHER" id="PTHR43877:SF2">
    <property type="entry name" value="AMINOALKYLPHOSPHONATE N-ACETYLTRANSFERASE-RELATED"/>
    <property type="match status" value="1"/>
</dbReference>
<proteinExistence type="predicted"/>
<reference evidence="4 5" key="1">
    <citation type="submission" date="2019-10" db="EMBL/GenBank/DDBJ databases">
        <title>Taxonomy of Antarctic Massilia spp.: description of Massilia rubra sp. nov., Massilia aquatica sp. nov., Massilia mucilaginosa sp. nov., Massilia frigida sp. nov. isolated from streams, lakes and regoliths.</title>
        <authorList>
            <person name="Holochova P."/>
            <person name="Sedlacek I."/>
            <person name="Kralova S."/>
            <person name="Maslanova I."/>
            <person name="Busse H.-J."/>
            <person name="Stankova E."/>
            <person name="Vrbovska V."/>
            <person name="Kovarovic V."/>
            <person name="Bartak M."/>
            <person name="Svec P."/>
            <person name="Pantucek R."/>
        </authorList>
    </citation>
    <scope>NUCLEOTIDE SEQUENCE [LARGE SCALE GENOMIC DNA]</scope>
    <source>
        <strain evidence="4 5">CCM 8695</strain>
    </source>
</reference>
<dbReference type="CDD" id="cd04301">
    <property type="entry name" value="NAT_SF"/>
    <property type="match status" value="1"/>
</dbReference>
<dbReference type="PANTHER" id="PTHR43877">
    <property type="entry name" value="AMINOALKYLPHOSPHONATE N-ACETYLTRANSFERASE-RELATED-RELATED"/>
    <property type="match status" value="1"/>
</dbReference>
<dbReference type="Pfam" id="PF00583">
    <property type="entry name" value="Acetyltransf_1"/>
    <property type="match status" value="1"/>
</dbReference>
<organism evidence="4 5">
    <name type="scientific">Massilia frigida</name>
    <dbReference type="NCBI Taxonomy" id="2609281"/>
    <lineage>
        <taxon>Bacteria</taxon>
        <taxon>Pseudomonadati</taxon>
        <taxon>Pseudomonadota</taxon>
        <taxon>Betaproteobacteria</taxon>
        <taxon>Burkholderiales</taxon>
        <taxon>Oxalobacteraceae</taxon>
        <taxon>Telluria group</taxon>
        <taxon>Massilia</taxon>
    </lineage>
</organism>
<evidence type="ECO:0000313" key="5">
    <source>
        <dbReference type="Proteomes" id="UP000621455"/>
    </source>
</evidence>
<name>A0ABX0N4A5_9BURK</name>
<dbReference type="InterPro" id="IPR050832">
    <property type="entry name" value="Bact_Acetyltransf"/>
</dbReference>
<dbReference type="Proteomes" id="UP000621455">
    <property type="component" value="Unassembled WGS sequence"/>
</dbReference>
<keyword evidence="2" id="KW-0012">Acyltransferase</keyword>
<evidence type="ECO:0000256" key="2">
    <source>
        <dbReference type="ARBA" id="ARBA00023315"/>
    </source>
</evidence>
<evidence type="ECO:0000313" key="4">
    <source>
        <dbReference type="EMBL" id="NHZ80162.1"/>
    </source>
</evidence>
<feature type="domain" description="N-acetyltransferase" evidence="3">
    <location>
        <begin position="4"/>
        <end position="151"/>
    </location>
</feature>
<gene>
    <name evidence="4" type="ORF">F2P44_12870</name>
</gene>
<comment type="caution">
    <text evidence="4">The sequence shown here is derived from an EMBL/GenBank/DDBJ whole genome shotgun (WGS) entry which is preliminary data.</text>
</comment>
<dbReference type="PROSITE" id="PS51186">
    <property type="entry name" value="GNAT"/>
    <property type="match status" value="1"/>
</dbReference>
<dbReference type="SUPFAM" id="SSF55729">
    <property type="entry name" value="Acyl-CoA N-acyltransferases (Nat)"/>
    <property type="match status" value="1"/>
</dbReference>
<evidence type="ECO:0000259" key="3">
    <source>
        <dbReference type="PROSITE" id="PS51186"/>
    </source>
</evidence>
<keyword evidence="1" id="KW-0808">Transferase</keyword>
<dbReference type="InterPro" id="IPR016181">
    <property type="entry name" value="Acyl_CoA_acyltransferase"/>
</dbReference>
<dbReference type="Gene3D" id="3.40.630.30">
    <property type="match status" value="1"/>
</dbReference>
<keyword evidence="5" id="KW-1185">Reference proteome</keyword>